<dbReference type="STRING" id="1802271.A3C11_01450"/>
<proteinExistence type="predicted"/>
<dbReference type="Pfam" id="PF01935">
    <property type="entry name" value="DUF87"/>
    <property type="match status" value="1"/>
</dbReference>
<dbReference type="EMBL" id="MHQJ01000007">
    <property type="protein sequence ID" value="OHA01804.1"/>
    <property type="molecule type" value="Genomic_DNA"/>
</dbReference>
<gene>
    <name evidence="5" type="ORF">A3C11_01450</name>
</gene>
<reference evidence="5 6" key="1">
    <citation type="journal article" date="2016" name="Nat. Commun.">
        <title>Thousands of microbial genomes shed light on interconnected biogeochemical processes in an aquifer system.</title>
        <authorList>
            <person name="Anantharaman K."/>
            <person name="Brown C.T."/>
            <person name="Hug L.A."/>
            <person name="Sharon I."/>
            <person name="Castelle C.J."/>
            <person name="Probst A.J."/>
            <person name="Thomas B.C."/>
            <person name="Singh A."/>
            <person name="Wilkins M.J."/>
            <person name="Karaoz U."/>
            <person name="Brodie E.L."/>
            <person name="Williams K.H."/>
            <person name="Hubbard S.S."/>
            <person name="Banfield J.F."/>
        </authorList>
    </citation>
    <scope>NUCLEOTIDE SEQUENCE [LARGE SCALE GENOMIC DNA]</scope>
</reference>
<dbReference type="InterPro" id="IPR051162">
    <property type="entry name" value="T4SS_component"/>
</dbReference>
<comment type="caution">
    <text evidence="5">The sequence shown here is derived from an EMBL/GenBank/DDBJ whole genome shotgun (WGS) entry which is preliminary data.</text>
</comment>
<keyword evidence="2" id="KW-1133">Transmembrane helix</keyword>
<evidence type="ECO:0000313" key="5">
    <source>
        <dbReference type="EMBL" id="OHA01804.1"/>
    </source>
</evidence>
<protein>
    <submittedName>
        <fullName evidence="5">Uncharacterized protein</fullName>
    </submittedName>
</protein>
<feature type="domain" description="DUF8128" evidence="4">
    <location>
        <begin position="70"/>
        <end position="360"/>
    </location>
</feature>
<dbReference type="InterPro" id="IPR058441">
    <property type="entry name" value="DUF8128"/>
</dbReference>
<name>A0A1G2KRA5_9BACT</name>
<dbReference type="Proteomes" id="UP000177362">
    <property type="component" value="Unassembled WGS sequence"/>
</dbReference>
<feature type="transmembrane region" description="Helical" evidence="2">
    <location>
        <begin position="6"/>
        <end position="31"/>
    </location>
</feature>
<organism evidence="5 6">
    <name type="scientific">Candidatus Sungbacteria bacterium RIFCSPHIGHO2_02_FULL_49_12</name>
    <dbReference type="NCBI Taxonomy" id="1802271"/>
    <lineage>
        <taxon>Bacteria</taxon>
        <taxon>Candidatus Sungiibacteriota</taxon>
    </lineage>
</organism>
<dbReference type="InterPro" id="IPR027417">
    <property type="entry name" value="P-loop_NTPase"/>
</dbReference>
<keyword evidence="2" id="KW-0472">Membrane</keyword>
<dbReference type="SUPFAM" id="SSF52540">
    <property type="entry name" value="P-loop containing nucleoside triphosphate hydrolases"/>
    <property type="match status" value="1"/>
</dbReference>
<evidence type="ECO:0000259" key="4">
    <source>
        <dbReference type="Pfam" id="PF26449"/>
    </source>
</evidence>
<evidence type="ECO:0000256" key="1">
    <source>
        <dbReference type="SAM" id="MobiDB-lite"/>
    </source>
</evidence>
<accession>A0A1G2KRA5</accession>
<feature type="region of interest" description="Disordered" evidence="1">
    <location>
        <begin position="234"/>
        <end position="253"/>
    </location>
</feature>
<dbReference type="AlphaFoldDB" id="A0A1G2KRA5"/>
<sequence length="801" mass="90331">MGDSLLLLYLYVIAVFLIFAVLGGGFFILWFKRRKQIGKAMNLALFTVRLPMLAPGGESEGGIERLREKIAVMEQLYVGLGGFKGKGFFSGKPWIAFELTVPAKGTELSFYIAAPRYAADTVEKLVHAYYPDAAVERSPDYNIFSPDGKAAVSRALLTEGQLLPLRTYRSLEADPLKAVTSVFTKLNATTEGAALQLIFRPATKHWKKRILEAAERDFKGKKKSPSHGEILKEALAGKKEKKPEDPVPRATPIEEARGKALEEKASRPLFEANLRLVASAPTRERAEGILSALEQAFLQLTDPGLNGLTFSREKERKIPQAAFQYSFRIFDESAILLLSATDMTSIYHFPNTQLEVPHIEELKSRESAPPSDMPQAGLLLGYNFFRGDETPIKIAREDRRRHLYIIGQTGTGKSNFLKTLIAQDIRAGEGVCVIDPHGELSEYALGCVPDNRIEDVIYFDPGDVERPLGLNMLEYDPRFPEHRTLLVNELLAIFEKLFNMSIAGGPQFEQYFRNAALLVMDDPSSGNTLFEVRRVFADKAFRDLKLSRCQNMLVKQFWTQIAEKAGGEASLANMVPYITSKFDAFLSSDILRPIMAQEKSAFDFRRAMDEKKILLINLSKGRLGEMSSSLLGLILVAKLLLSAFSRTDKLEEERNDFYLYIDEFQNVTTKSIATILSEARKFRLNMTMTHQFIGQLEEEIKKAVFGNVGSLMAFRIGSEDAEFMEMQFAPTFSRQDLLSLDNFRSYVRLLVAGKTSRPFSMRIYPAEKLDRTIIERIKEISRMKYGRPRGEVEAEIKERHG</sequence>
<dbReference type="PANTHER" id="PTHR30121">
    <property type="entry name" value="UNCHARACTERIZED PROTEIN YJGR-RELATED"/>
    <property type="match status" value="1"/>
</dbReference>
<dbReference type="Pfam" id="PF26449">
    <property type="entry name" value="DUF8128"/>
    <property type="match status" value="1"/>
</dbReference>
<evidence type="ECO:0000313" key="6">
    <source>
        <dbReference type="Proteomes" id="UP000177362"/>
    </source>
</evidence>
<dbReference type="PANTHER" id="PTHR30121:SF6">
    <property type="entry name" value="SLR6007 PROTEIN"/>
    <property type="match status" value="1"/>
</dbReference>
<evidence type="ECO:0000259" key="3">
    <source>
        <dbReference type="Pfam" id="PF01935"/>
    </source>
</evidence>
<keyword evidence="2" id="KW-0812">Transmembrane</keyword>
<evidence type="ECO:0000256" key="2">
    <source>
        <dbReference type="SAM" id="Phobius"/>
    </source>
</evidence>
<dbReference type="InterPro" id="IPR002789">
    <property type="entry name" value="HerA_central"/>
</dbReference>
<feature type="domain" description="Helicase HerA central" evidence="3">
    <location>
        <begin position="387"/>
        <end position="463"/>
    </location>
</feature>
<dbReference type="Gene3D" id="3.40.50.300">
    <property type="entry name" value="P-loop containing nucleotide triphosphate hydrolases"/>
    <property type="match status" value="2"/>
</dbReference>